<evidence type="ECO:0000313" key="2">
    <source>
        <dbReference type="Proteomes" id="UP001596084"/>
    </source>
</evidence>
<dbReference type="Gene3D" id="3.90.850.10">
    <property type="entry name" value="Fumarylacetoacetase-like, C-terminal domain"/>
    <property type="match status" value="1"/>
</dbReference>
<organism evidence="1 2">
    <name type="scientific">Polaromonas jejuensis</name>
    <dbReference type="NCBI Taxonomy" id="457502"/>
    <lineage>
        <taxon>Bacteria</taxon>
        <taxon>Pseudomonadati</taxon>
        <taxon>Pseudomonadota</taxon>
        <taxon>Betaproteobacteria</taxon>
        <taxon>Burkholderiales</taxon>
        <taxon>Comamonadaceae</taxon>
        <taxon>Polaromonas</taxon>
    </lineage>
</organism>
<gene>
    <name evidence="1" type="primary">araD1</name>
    <name evidence="1" type="ORF">ACFPP7_10510</name>
</gene>
<evidence type="ECO:0000313" key="1">
    <source>
        <dbReference type="EMBL" id="MFC5521346.1"/>
    </source>
</evidence>
<dbReference type="NCBIfam" id="NF040903">
    <property type="entry name" value="GguC"/>
    <property type="match status" value="1"/>
</dbReference>
<dbReference type="InterPro" id="IPR036663">
    <property type="entry name" value="Fumarylacetoacetase_C_sf"/>
</dbReference>
<name>A0ABW0Q8Z5_9BURK</name>
<dbReference type="InterPro" id="IPR009645">
    <property type="entry name" value="GguC"/>
</dbReference>
<reference evidence="2" key="1">
    <citation type="journal article" date="2019" name="Int. J. Syst. Evol. Microbiol.">
        <title>The Global Catalogue of Microorganisms (GCM) 10K type strain sequencing project: providing services to taxonomists for standard genome sequencing and annotation.</title>
        <authorList>
            <consortium name="The Broad Institute Genomics Platform"/>
            <consortium name="The Broad Institute Genome Sequencing Center for Infectious Disease"/>
            <person name="Wu L."/>
            <person name="Ma J."/>
        </authorList>
    </citation>
    <scope>NUCLEOTIDE SEQUENCE [LARGE SCALE GENOMIC DNA]</scope>
    <source>
        <strain evidence="2">CGMCC 4.7277</strain>
    </source>
</reference>
<dbReference type="RefSeq" id="WP_068833398.1">
    <property type="nucleotide sequence ID" value="NZ_JBHSMX010000013.1"/>
</dbReference>
<keyword evidence="2" id="KW-1185">Reference proteome</keyword>
<protein>
    <submittedName>
        <fullName evidence="1">AraD1 family protein</fullName>
    </submittedName>
</protein>
<comment type="caution">
    <text evidence="1">The sequence shown here is derived from an EMBL/GenBank/DDBJ whole genome shotgun (WGS) entry which is preliminary data.</text>
</comment>
<dbReference type="PIRSF" id="PIRSF033905">
    <property type="entry name" value="UCP033905"/>
    <property type="match status" value="1"/>
</dbReference>
<proteinExistence type="predicted"/>
<dbReference type="SUPFAM" id="SSF56529">
    <property type="entry name" value="FAH"/>
    <property type="match status" value="1"/>
</dbReference>
<dbReference type="Proteomes" id="UP001596084">
    <property type="component" value="Unassembled WGS sequence"/>
</dbReference>
<accession>A0ABW0Q8Z5</accession>
<sequence>MRLLQFLRPDGQRAVGLVEAPDTVRVLAGCDSSYALVSQALAEKTPLARLAKKRVSAERVDYDELVERQAVLVPFDHPDPAHMLVSSSGLTHLGSERTRDHLRRALRAGETTLSDSLRLFKLGLEGGRPNGSGLPGVAPEWHFKGSGHSVVHPYQDFPVAAFAADASEEPELAGLYLIGPDRTPRRVGFALANELSDHVTERSNSGLVSHAKLGGSSFGPELLLDELPPSITGLSRIVRKGRLRWEKPFLTGEENMSHSIANIEFHHFKYDQFLVPGDVHVHYFGTATLSFAEGVKVDSACRFEISAPPFGRALVNGISRVNNAFRYGSVKAA</sequence>
<dbReference type="EMBL" id="JBHSMX010000013">
    <property type="protein sequence ID" value="MFC5521346.1"/>
    <property type="molecule type" value="Genomic_DNA"/>
</dbReference>